<dbReference type="AlphaFoldDB" id="A0A9D2XYJ3"/>
<evidence type="ECO:0000259" key="1">
    <source>
        <dbReference type="PROSITE" id="PS51390"/>
    </source>
</evidence>
<dbReference type="GO" id="GO:0005615">
    <property type="term" value="C:extracellular space"/>
    <property type="evidence" value="ECO:0007669"/>
    <property type="project" value="TreeGrafter"/>
</dbReference>
<dbReference type="GO" id="GO:0004867">
    <property type="term" value="F:serine-type endopeptidase inhibitor activity"/>
    <property type="evidence" value="ECO:0007669"/>
    <property type="project" value="TreeGrafter"/>
</dbReference>
<dbReference type="PRINTS" id="PR00003">
    <property type="entry name" value="4DISULPHCORE"/>
</dbReference>
<dbReference type="Proteomes" id="UP000822369">
    <property type="component" value="Chromosome 13"/>
</dbReference>
<dbReference type="GO" id="GO:0019731">
    <property type="term" value="P:antibacterial humoral response"/>
    <property type="evidence" value="ECO:0007669"/>
    <property type="project" value="TreeGrafter"/>
</dbReference>
<accession>A0A9D2XYJ3</accession>
<feature type="domain" description="WAP" evidence="1">
    <location>
        <begin position="24"/>
        <end position="74"/>
    </location>
</feature>
<comment type="caution">
    <text evidence="2">The sequence shown here is derived from an EMBL/GenBank/DDBJ whole genome shotgun (WGS) entry which is preliminary data.</text>
</comment>
<sequence>MTETAQEIRNVAGFSSDLFAPLQFQHYQAVQCLQAPPSPRGIGDCLELCSRDSDCPGDDQICCFNGCGHVCMTQTIVKPGKCPDDFFVHRCRSYCGNDGDCRGEMKCCYSMCGSECKYPVFCNCPKDVPIMRPLLPLLPCDFDNDCPEYEKCCLFNHQRTCVSPVPTTPRCPIIPGVMPICGEMCSSDSDCPFGEKCCDNGCGHVCLSHELVKPGSCPLILYSLRCFDHCRGDSSCSNELKCCPTICGFKCVEPIF</sequence>
<dbReference type="EMBL" id="JAAVVJ010000013">
    <property type="protein sequence ID" value="KAF7210650.1"/>
    <property type="molecule type" value="Genomic_DNA"/>
</dbReference>
<gene>
    <name evidence="2" type="ORF">G4P62_019669</name>
</gene>
<dbReference type="PROSITE" id="PS51390">
    <property type="entry name" value="WAP"/>
    <property type="match status" value="4"/>
</dbReference>
<dbReference type="SUPFAM" id="SSF57256">
    <property type="entry name" value="Elafin-like"/>
    <property type="match status" value="4"/>
</dbReference>
<evidence type="ECO:0000313" key="2">
    <source>
        <dbReference type="EMBL" id="KAF7210650.1"/>
    </source>
</evidence>
<dbReference type="PANTHER" id="PTHR19441:SF95">
    <property type="entry name" value="PERLWAPIN ISOFORM X1"/>
    <property type="match status" value="1"/>
</dbReference>
<dbReference type="InterPro" id="IPR036645">
    <property type="entry name" value="Elafin-like_sf"/>
</dbReference>
<dbReference type="Pfam" id="PF00095">
    <property type="entry name" value="WAP"/>
    <property type="match status" value="5"/>
</dbReference>
<name>A0A9D2XYJ3_NOTFU</name>
<dbReference type="KEGG" id="nfu:107373575"/>
<dbReference type="Gene3D" id="4.10.75.10">
    <property type="entry name" value="Elafin-like"/>
    <property type="match status" value="5"/>
</dbReference>
<dbReference type="SMART" id="SM00217">
    <property type="entry name" value="WAP"/>
    <property type="match status" value="5"/>
</dbReference>
<feature type="domain" description="WAP" evidence="1">
    <location>
        <begin position="212"/>
        <end position="255"/>
    </location>
</feature>
<organism evidence="2 3">
    <name type="scientific">Nothobranchius furzeri</name>
    <name type="common">Turquoise killifish</name>
    <dbReference type="NCBI Taxonomy" id="105023"/>
    <lineage>
        <taxon>Eukaryota</taxon>
        <taxon>Metazoa</taxon>
        <taxon>Chordata</taxon>
        <taxon>Craniata</taxon>
        <taxon>Vertebrata</taxon>
        <taxon>Euteleostomi</taxon>
        <taxon>Actinopterygii</taxon>
        <taxon>Neopterygii</taxon>
        <taxon>Teleostei</taxon>
        <taxon>Neoteleostei</taxon>
        <taxon>Acanthomorphata</taxon>
        <taxon>Ovalentaria</taxon>
        <taxon>Atherinomorphae</taxon>
        <taxon>Cyprinodontiformes</taxon>
        <taxon>Nothobranchiidae</taxon>
        <taxon>Nothobranchius</taxon>
    </lineage>
</organism>
<dbReference type="OMA" id="ICCRTIC"/>
<evidence type="ECO:0000313" key="3">
    <source>
        <dbReference type="Proteomes" id="UP000822369"/>
    </source>
</evidence>
<dbReference type="PANTHER" id="PTHR19441">
    <property type="entry name" value="WHEY ACDIC PROTEIN WAP"/>
    <property type="match status" value="1"/>
</dbReference>
<dbReference type="CDD" id="cd00199">
    <property type="entry name" value="WAP"/>
    <property type="match status" value="1"/>
</dbReference>
<feature type="domain" description="WAP" evidence="1">
    <location>
        <begin position="75"/>
        <end position="120"/>
    </location>
</feature>
<feature type="domain" description="WAP" evidence="1">
    <location>
        <begin position="165"/>
        <end position="210"/>
    </location>
</feature>
<dbReference type="InterPro" id="IPR050514">
    <property type="entry name" value="WAP_four-disulfide_core"/>
</dbReference>
<dbReference type="GO" id="GO:0045087">
    <property type="term" value="P:innate immune response"/>
    <property type="evidence" value="ECO:0007669"/>
    <property type="project" value="TreeGrafter"/>
</dbReference>
<protein>
    <submittedName>
        <fullName evidence="2">Whey acidic protein-like</fullName>
    </submittedName>
</protein>
<proteinExistence type="predicted"/>
<dbReference type="InterPro" id="IPR008197">
    <property type="entry name" value="WAP_dom"/>
</dbReference>
<reference evidence="2" key="1">
    <citation type="submission" date="2020-03" db="EMBL/GenBank/DDBJ databases">
        <title>Intra-Species Differences in Population Size shape Life History and Genome Evolution.</title>
        <authorList>
            <person name="Willemsen D."/>
            <person name="Cui R."/>
            <person name="Valenzano D.R."/>
        </authorList>
    </citation>
    <scope>NUCLEOTIDE SEQUENCE</scope>
    <source>
        <strain evidence="2">GRZ</strain>
        <tissue evidence="2">Whole</tissue>
    </source>
</reference>